<name>A0A6H1U691_9CYAN</name>
<feature type="domain" description="VWFA" evidence="2">
    <location>
        <begin position="150"/>
        <end position="328"/>
    </location>
</feature>
<keyword evidence="4" id="KW-1185">Reference proteome</keyword>
<protein>
    <submittedName>
        <fullName evidence="3">VWA domain-containing protein</fullName>
    </submittedName>
</protein>
<dbReference type="PANTHER" id="PTHR10579">
    <property type="entry name" value="CALCIUM-ACTIVATED CHLORIDE CHANNEL REGULATOR"/>
    <property type="match status" value="1"/>
</dbReference>
<dbReference type="Pfam" id="PF12450">
    <property type="entry name" value="vWF_A"/>
    <property type="match status" value="1"/>
</dbReference>
<dbReference type="EMBL" id="CP051167">
    <property type="protein sequence ID" value="QIZ73670.1"/>
    <property type="molecule type" value="Genomic_DNA"/>
</dbReference>
<dbReference type="Gene3D" id="3.40.50.410">
    <property type="entry name" value="von Willebrand factor, type A domain"/>
    <property type="match status" value="1"/>
</dbReference>
<dbReference type="Proteomes" id="UP000500857">
    <property type="component" value="Chromosome"/>
</dbReference>
<evidence type="ECO:0000259" key="2">
    <source>
        <dbReference type="PROSITE" id="PS50234"/>
    </source>
</evidence>
<dbReference type="PANTHER" id="PTHR10579:SF43">
    <property type="entry name" value="ZINC FINGER (C3HC4-TYPE RING FINGER) FAMILY PROTEIN"/>
    <property type="match status" value="1"/>
</dbReference>
<evidence type="ECO:0000256" key="1">
    <source>
        <dbReference type="SAM" id="MobiDB-lite"/>
    </source>
</evidence>
<proteinExistence type="predicted"/>
<dbReference type="Pfam" id="PF12034">
    <property type="entry name" value="YfbK_C"/>
    <property type="match status" value="1"/>
</dbReference>
<dbReference type="SMART" id="SM00327">
    <property type="entry name" value="VWA"/>
    <property type="match status" value="1"/>
</dbReference>
<dbReference type="InterPro" id="IPR021908">
    <property type="entry name" value="YfbK_C"/>
</dbReference>
<dbReference type="InterPro" id="IPR036465">
    <property type="entry name" value="vWFA_dom_sf"/>
</dbReference>
<evidence type="ECO:0000313" key="4">
    <source>
        <dbReference type="Proteomes" id="UP000500857"/>
    </source>
</evidence>
<feature type="compositionally biased region" description="Low complexity" evidence="1">
    <location>
        <begin position="10"/>
        <end position="21"/>
    </location>
</feature>
<evidence type="ECO:0000313" key="3">
    <source>
        <dbReference type="EMBL" id="QIZ73670.1"/>
    </source>
</evidence>
<feature type="region of interest" description="Disordered" evidence="1">
    <location>
        <begin position="1"/>
        <end position="36"/>
    </location>
</feature>
<sequence length="518" mass="57051">MVTLSDPGMAPGASSPEAAAPAPYPFPGEVTPITPNTETQYNTEEYHLITDNTFHLAKDNPLSTFSIDVDTASYSNLRRFITSGQLPPPDAVRIEELINYFTYDYPQPEGDRPFSITTEISQAPWNPQHQLVHIGLQGKQMVREEIPPSNLVFLLDVSGSMSAPNKLPLVKSSLQMLVNQLSERDRVSIVVYAGAAGLVLSPTPGNQKAKILEAIDRLNSGGSTAGGAGIKLAYEVAKRTYLPDGNNRVILATDGDFNVGASSDSELVRLIESYRDRGVFLTVLGFGMGNLKDSKMEQLADKGNGNYGYIDTEKEAQKMLVTEMGGTLLTIAKDVKIQVEFNPDRVRAYRLIGYENRILQDRDFNDDRKDAGELGSGHSVTALYEIIPTGVDSDIPLPTIDPLRYQTNSSEITDPTGYKADELMLVKLRYKHPDKNKSQLIAEPVVDRQISLENSSNNFKFSAAVAEFGMILRNSEDRGDASFTQVLDLAKGSRGADLEGYRKEFIELVETARELEER</sequence>
<dbReference type="SUPFAM" id="SSF53300">
    <property type="entry name" value="vWA-like"/>
    <property type="match status" value="1"/>
</dbReference>
<dbReference type="PROSITE" id="PS50234">
    <property type="entry name" value="VWFA"/>
    <property type="match status" value="1"/>
</dbReference>
<dbReference type="KEGG" id="oxy:HCG48_08690"/>
<organism evidence="3 4">
    <name type="scientific">Oxynema aestuarii AP17</name>
    <dbReference type="NCBI Taxonomy" id="2064643"/>
    <lineage>
        <taxon>Bacteria</taxon>
        <taxon>Bacillati</taxon>
        <taxon>Cyanobacteriota</taxon>
        <taxon>Cyanophyceae</taxon>
        <taxon>Oscillatoriophycideae</taxon>
        <taxon>Oscillatoriales</taxon>
        <taxon>Oscillatoriaceae</taxon>
        <taxon>Oxynema</taxon>
        <taxon>Oxynema aestuarii</taxon>
    </lineage>
</organism>
<dbReference type="InterPro" id="IPR051266">
    <property type="entry name" value="CLCR"/>
</dbReference>
<reference evidence="3 4" key="1">
    <citation type="submission" date="2020-04" db="EMBL/GenBank/DDBJ databases">
        <authorList>
            <person name="Basu S."/>
            <person name="Maruthanayagam V."/>
            <person name="Chakraborty S."/>
            <person name="Pramanik A."/>
            <person name="Mukherjee J."/>
            <person name="Brink B."/>
        </authorList>
    </citation>
    <scope>NUCLEOTIDE SEQUENCE [LARGE SCALE GENOMIC DNA]</scope>
    <source>
        <strain evidence="3 4">AP17</strain>
    </source>
</reference>
<dbReference type="Pfam" id="PF00092">
    <property type="entry name" value="VWA"/>
    <property type="match status" value="1"/>
</dbReference>
<gene>
    <name evidence="3" type="ORF">HCG48_08690</name>
</gene>
<dbReference type="CDD" id="cd01465">
    <property type="entry name" value="vWA_subgroup"/>
    <property type="match status" value="1"/>
</dbReference>
<dbReference type="InterPro" id="IPR002035">
    <property type="entry name" value="VWF_A"/>
</dbReference>
<dbReference type="AlphaFoldDB" id="A0A6H1U691"/>
<dbReference type="InterPro" id="IPR022156">
    <property type="entry name" value="Uncharacterised_YfbK_N"/>
</dbReference>
<accession>A0A6H1U691</accession>